<feature type="region of interest" description="Disordered" evidence="1">
    <location>
        <begin position="743"/>
        <end position="776"/>
    </location>
</feature>
<gene>
    <name evidence="3" type="ORF">Enr10x_33940</name>
</gene>
<feature type="transmembrane region" description="Helical" evidence="2">
    <location>
        <begin position="414"/>
        <end position="432"/>
    </location>
</feature>
<reference evidence="3 4" key="1">
    <citation type="submission" date="2019-03" db="EMBL/GenBank/DDBJ databases">
        <title>Deep-cultivation of Planctomycetes and their phenomic and genomic characterization uncovers novel biology.</title>
        <authorList>
            <person name="Wiegand S."/>
            <person name="Jogler M."/>
            <person name="Boedeker C."/>
            <person name="Pinto D."/>
            <person name="Vollmers J."/>
            <person name="Rivas-Marin E."/>
            <person name="Kohn T."/>
            <person name="Peeters S.H."/>
            <person name="Heuer A."/>
            <person name="Rast P."/>
            <person name="Oberbeckmann S."/>
            <person name="Bunk B."/>
            <person name="Jeske O."/>
            <person name="Meyerdierks A."/>
            <person name="Storesund J.E."/>
            <person name="Kallscheuer N."/>
            <person name="Luecker S."/>
            <person name="Lage O.M."/>
            <person name="Pohl T."/>
            <person name="Merkel B.J."/>
            <person name="Hornburger P."/>
            <person name="Mueller R.-W."/>
            <person name="Bruemmer F."/>
            <person name="Labrenz M."/>
            <person name="Spormann A.M."/>
            <person name="Op den Camp H."/>
            <person name="Overmann J."/>
            <person name="Amann R."/>
            <person name="Jetten M.S.M."/>
            <person name="Mascher T."/>
            <person name="Medema M.H."/>
            <person name="Devos D.P."/>
            <person name="Kaster A.-K."/>
            <person name="Ovreas L."/>
            <person name="Rohde M."/>
            <person name="Galperin M.Y."/>
            <person name="Jogler C."/>
        </authorList>
    </citation>
    <scope>NUCLEOTIDE SEQUENCE [LARGE SCALE GENOMIC DNA]</scope>
    <source>
        <strain evidence="3 4">Enr10</strain>
    </source>
</reference>
<evidence type="ECO:0000256" key="1">
    <source>
        <dbReference type="SAM" id="MobiDB-lite"/>
    </source>
</evidence>
<keyword evidence="2" id="KW-0472">Membrane</keyword>
<keyword evidence="4" id="KW-1185">Reference proteome</keyword>
<dbReference type="Proteomes" id="UP000315647">
    <property type="component" value="Chromosome"/>
</dbReference>
<accession>A0A517Q8X6</accession>
<dbReference type="Gene3D" id="3.40.50.880">
    <property type="match status" value="1"/>
</dbReference>
<dbReference type="RefSeq" id="WP_145450719.1">
    <property type="nucleotide sequence ID" value="NZ_CP037421.1"/>
</dbReference>
<dbReference type="EMBL" id="CP037421">
    <property type="protein sequence ID" value="QDT28055.1"/>
    <property type="molecule type" value="Genomic_DNA"/>
</dbReference>
<evidence type="ECO:0000256" key="2">
    <source>
        <dbReference type="SAM" id="Phobius"/>
    </source>
</evidence>
<feature type="compositionally biased region" description="Polar residues" evidence="1">
    <location>
        <begin position="763"/>
        <end position="776"/>
    </location>
</feature>
<organism evidence="3 4">
    <name type="scientific">Gimesia panareensis</name>
    <dbReference type="NCBI Taxonomy" id="2527978"/>
    <lineage>
        <taxon>Bacteria</taxon>
        <taxon>Pseudomonadati</taxon>
        <taxon>Planctomycetota</taxon>
        <taxon>Planctomycetia</taxon>
        <taxon>Planctomycetales</taxon>
        <taxon>Planctomycetaceae</taxon>
        <taxon>Gimesia</taxon>
    </lineage>
</organism>
<name>A0A517Q8X6_9PLAN</name>
<evidence type="ECO:0000313" key="3">
    <source>
        <dbReference type="EMBL" id="QDT28055.1"/>
    </source>
</evidence>
<feature type="transmembrane region" description="Helical" evidence="2">
    <location>
        <begin position="384"/>
        <end position="405"/>
    </location>
</feature>
<dbReference type="SUPFAM" id="SSF52317">
    <property type="entry name" value="Class I glutamine amidotransferase-like"/>
    <property type="match status" value="1"/>
</dbReference>
<keyword evidence="2" id="KW-1133">Transmembrane helix</keyword>
<keyword evidence="2" id="KW-0812">Transmembrane</keyword>
<dbReference type="AlphaFoldDB" id="A0A517Q8X6"/>
<feature type="compositionally biased region" description="Basic and acidic residues" evidence="1">
    <location>
        <begin position="751"/>
        <end position="762"/>
    </location>
</feature>
<sequence>MKSPLVFRSPLFYLLFFLLLQVQPLRLPAAEQSESVAVDQVQVGFGGLYKVGRWVPVTLNVTTTEAIDLQFTITALSPDGNPTEVPSQVYSCPQPGTYQLHSLFKAGLMDCPLKIRLLETETQSILQEFTYTPRAAQNQFTGIGLEQSVELWATIGKISGFQTVAEEDLETLNQNLNRYTSLISDQKLLPENAYGYDTLDTLIVNGDYSVSGAKNRAIRDWVANGGHLVMCVGNQLEDYQKSEFARWIPVKTPGTSRVREMSSLELFAAVRSRIRGVATAARIEIETGEVLATSLDGPLLVRVPYGLGMVTFLGLDLNTSPLVGWEGLKNLCPKLAYRRIQSGGTGQKNMELGKRISQTGISELETQMFHSQQNFLQVQRVSHWWVMGLILVYLLIIGPLDYVVVHRLLKKPHITWFTFPTMVILAAGWGVLTAQQSNGNQLHTTQLNVADYDATTGQLRGRFYLNLYSPETRRYQVKVMSQIPAPTTTSDTFPTHLCWNGLPENTFAGMYRSAEGTITGPAYQFTPDSSEIENLPVLKWGTKSLLGDWSQQQPDLLTSDLTGTSLGQLSGKLTHRFSGPLKEWVLAYGNRIYLPLVNPEQLEASYIPANQSWDINGPGIESRNIKGYLTRSVSRRIAARGANAGNVVTEQTDYNTFSKNAYEILKMLTFHETAGGFGYTGLSNIAAEQLDLTEQLRLGRAVLFARLGTPLSQVQLDDESLSQDQQDTYLRVVIPVKRSNEIQYELPSLEEDNKKEKEKAEESPNQQDTPSGSDKE</sequence>
<dbReference type="InterPro" id="IPR029062">
    <property type="entry name" value="Class_I_gatase-like"/>
</dbReference>
<proteinExistence type="predicted"/>
<protein>
    <submittedName>
        <fullName evidence="3">Uncharacterized protein</fullName>
    </submittedName>
</protein>
<evidence type="ECO:0000313" key="4">
    <source>
        <dbReference type="Proteomes" id="UP000315647"/>
    </source>
</evidence>